<proteinExistence type="inferred from homology"/>
<dbReference type="Gene3D" id="1.10.290.10">
    <property type="entry name" value="Topoisomerase I, domain 4"/>
    <property type="match status" value="1"/>
</dbReference>
<comment type="caution">
    <text evidence="6">The sequence shown here is derived from an EMBL/GenBank/DDBJ whole genome shotgun (WGS) entry which is preliminary data.</text>
</comment>
<keyword evidence="2 4" id="KW-0238">DNA-binding</keyword>
<dbReference type="SUPFAM" id="SSF56712">
    <property type="entry name" value="Prokaryotic type I DNA topoisomerase"/>
    <property type="match status" value="1"/>
</dbReference>
<dbReference type="SMART" id="SM00437">
    <property type="entry name" value="TOP1Ac"/>
    <property type="match status" value="1"/>
</dbReference>
<gene>
    <name evidence="6" type="ORF">MHBO_004879</name>
</gene>
<feature type="non-terminal residue" evidence="6">
    <location>
        <position position="157"/>
    </location>
</feature>
<feature type="non-terminal residue" evidence="6">
    <location>
        <position position="1"/>
    </location>
</feature>
<organism evidence="6 7">
    <name type="scientific">Bonamia ostreae</name>
    <dbReference type="NCBI Taxonomy" id="126728"/>
    <lineage>
        <taxon>Eukaryota</taxon>
        <taxon>Sar</taxon>
        <taxon>Rhizaria</taxon>
        <taxon>Endomyxa</taxon>
        <taxon>Ascetosporea</taxon>
        <taxon>Haplosporida</taxon>
        <taxon>Bonamia</taxon>
    </lineage>
</organism>
<dbReference type="PANTHER" id="PTHR11390:SF20">
    <property type="entry name" value="DNA TOPOISOMERASE 3-BETA-1"/>
    <property type="match status" value="1"/>
</dbReference>
<evidence type="ECO:0000256" key="3">
    <source>
        <dbReference type="ARBA" id="ARBA00023235"/>
    </source>
</evidence>
<dbReference type="InterPro" id="IPR013824">
    <property type="entry name" value="Topo_IA_cen_sub1"/>
</dbReference>
<dbReference type="InterPro" id="IPR013825">
    <property type="entry name" value="Topo_IA_cen_sub2"/>
</dbReference>
<evidence type="ECO:0000313" key="6">
    <source>
        <dbReference type="EMBL" id="MES1923324.1"/>
    </source>
</evidence>
<comment type="catalytic activity">
    <reaction evidence="4">
        <text>ATP-independent breakage of single-stranded DNA, followed by passage and rejoining.</text>
        <dbReference type="EC" id="5.6.2.1"/>
    </reaction>
</comment>
<keyword evidence="7" id="KW-1185">Reference proteome</keyword>
<evidence type="ECO:0000313" key="7">
    <source>
        <dbReference type="Proteomes" id="UP001439008"/>
    </source>
</evidence>
<sequence length="157" mass="17223">GVDCGDDEPISPVENGSGLSGKEKSIYDLIASNFLASISPDCEYMSFKTDFKVADETFSLKASKTTKRSFIELNENYGNFEGQFPLLEKGETVPLKNVIILSEKTKPPSYLSESQLLTLMAKNGIGTDASMSTHIQNIINRNYVTTEKGRTLVPTTL</sequence>
<protein>
    <recommendedName>
        <fullName evidence="4">DNA topoisomerase</fullName>
        <ecNumber evidence="4">5.6.2.1</ecNumber>
    </recommendedName>
</protein>
<dbReference type="InterPro" id="IPR003602">
    <property type="entry name" value="Topo_IA_DNA-bd_dom"/>
</dbReference>
<dbReference type="InterPro" id="IPR023405">
    <property type="entry name" value="Topo_IA_core_domain"/>
</dbReference>
<dbReference type="Gene3D" id="2.70.20.10">
    <property type="entry name" value="Topoisomerase I, domain 3"/>
    <property type="match status" value="1"/>
</dbReference>
<dbReference type="Proteomes" id="UP001439008">
    <property type="component" value="Unassembled WGS sequence"/>
</dbReference>
<reference evidence="6 7" key="1">
    <citation type="journal article" date="2024" name="BMC Biol.">
        <title>Comparative genomics of Ascetosporea gives new insight into the evolutionary basis for animal parasitism in Rhizaria.</title>
        <authorList>
            <person name="Hiltunen Thoren M."/>
            <person name="Onut-Brannstrom I."/>
            <person name="Alfjorden A."/>
            <person name="Peckova H."/>
            <person name="Swords F."/>
            <person name="Hooper C."/>
            <person name="Holzer A.S."/>
            <person name="Bass D."/>
            <person name="Burki F."/>
        </authorList>
    </citation>
    <scope>NUCLEOTIDE SEQUENCE [LARGE SCALE GENOMIC DNA]</scope>
    <source>
        <strain evidence="6">20-A016</strain>
    </source>
</reference>
<dbReference type="PROSITE" id="PS52039">
    <property type="entry name" value="TOPO_IA_2"/>
    <property type="match status" value="1"/>
</dbReference>
<keyword evidence="3 4" id="KW-0413">Isomerase</keyword>
<keyword evidence="1 4" id="KW-0799">Topoisomerase</keyword>
<dbReference type="Gene3D" id="1.10.460.10">
    <property type="entry name" value="Topoisomerase I, domain 2"/>
    <property type="match status" value="1"/>
</dbReference>
<dbReference type="InterPro" id="IPR000380">
    <property type="entry name" value="Topo_IA"/>
</dbReference>
<evidence type="ECO:0000259" key="5">
    <source>
        <dbReference type="PROSITE" id="PS52039"/>
    </source>
</evidence>
<dbReference type="EMBL" id="JBDODL010005621">
    <property type="protein sequence ID" value="MES1923324.1"/>
    <property type="molecule type" value="Genomic_DNA"/>
</dbReference>
<accession>A0ABV2AV26</accession>
<dbReference type="Pfam" id="PF01131">
    <property type="entry name" value="Topoisom_bac"/>
    <property type="match status" value="1"/>
</dbReference>
<evidence type="ECO:0000256" key="2">
    <source>
        <dbReference type="ARBA" id="ARBA00023125"/>
    </source>
</evidence>
<comment type="function">
    <text evidence="4">Introduces a single-strand break via transesterification at a target site in duplex DNA. Releases the supercoiling and torsional tension of DNA introduced during the DNA replication and transcription by transiently cleaving and rejoining one strand of the DNA duplex. The scissile phosphodiester is attacked by the catalytic tyrosine of the enzyme, resulting in the formation of a DNA-(5'-phosphotyrosyl)-enzyme intermediate and the expulsion of a 3'-OH DNA strand.</text>
</comment>
<dbReference type="InterPro" id="IPR013826">
    <property type="entry name" value="Topo_IA_cen_sub3"/>
</dbReference>
<evidence type="ECO:0000256" key="4">
    <source>
        <dbReference type="RuleBase" id="RU362092"/>
    </source>
</evidence>
<evidence type="ECO:0000256" key="1">
    <source>
        <dbReference type="ARBA" id="ARBA00023029"/>
    </source>
</evidence>
<feature type="domain" description="Topo IA-type catalytic" evidence="5">
    <location>
        <begin position="1"/>
        <end position="157"/>
    </location>
</feature>
<name>A0ABV2AV26_9EUKA</name>
<dbReference type="PANTHER" id="PTHR11390">
    <property type="entry name" value="PROKARYOTIC DNA TOPOISOMERASE"/>
    <property type="match status" value="1"/>
</dbReference>
<dbReference type="EC" id="5.6.2.1" evidence="4"/>
<dbReference type="InterPro" id="IPR013497">
    <property type="entry name" value="Topo_IA_cen"/>
</dbReference>
<comment type="similarity">
    <text evidence="4">Belongs to the type IA topoisomerase family.</text>
</comment>